<feature type="compositionally biased region" description="Polar residues" evidence="1">
    <location>
        <begin position="1"/>
        <end position="11"/>
    </location>
</feature>
<keyword evidence="3" id="KW-1185">Reference proteome</keyword>
<evidence type="ECO:0000313" key="3">
    <source>
        <dbReference type="Proteomes" id="UP000694561"/>
    </source>
</evidence>
<dbReference type="Ensembl" id="ENSMMNT00015023693.1">
    <property type="protein sequence ID" value="ENSMMNP00015021560.1"/>
    <property type="gene ID" value="ENSMMNG00015015846.1"/>
</dbReference>
<evidence type="ECO:0000313" key="2">
    <source>
        <dbReference type="Ensembl" id="ENSMMNP00015021560.1"/>
    </source>
</evidence>
<organism evidence="2 3">
    <name type="scientific">Monodon monoceros</name>
    <name type="common">Narwhal</name>
    <name type="synonym">Ceratodon monodon</name>
    <dbReference type="NCBI Taxonomy" id="40151"/>
    <lineage>
        <taxon>Eukaryota</taxon>
        <taxon>Metazoa</taxon>
        <taxon>Chordata</taxon>
        <taxon>Craniata</taxon>
        <taxon>Vertebrata</taxon>
        <taxon>Euteleostomi</taxon>
        <taxon>Mammalia</taxon>
        <taxon>Eutheria</taxon>
        <taxon>Laurasiatheria</taxon>
        <taxon>Artiodactyla</taxon>
        <taxon>Whippomorpha</taxon>
        <taxon>Cetacea</taxon>
        <taxon>Odontoceti</taxon>
        <taxon>Monodontidae</taxon>
        <taxon>Monodon</taxon>
    </lineage>
</organism>
<dbReference type="GO" id="GO:0006397">
    <property type="term" value="P:mRNA processing"/>
    <property type="evidence" value="ECO:0007669"/>
    <property type="project" value="UniProtKB-KW"/>
</dbReference>
<feature type="region of interest" description="Disordered" evidence="1">
    <location>
        <begin position="1"/>
        <end position="55"/>
    </location>
</feature>
<dbReference type="PANTHER" id="PTHR23204">
    <property type="entry name" value="CLEAVAGE AND POLYADENYLATION SPECIFIC FACTOR"/>
    <property type="match status" value="1"/>
</dbReference>
<accession>A0A8C6FA71</accession>
<name>A0A8C6FA71_MONMO</name>
<reference evidence="2" key="1">
    <citation type="submission" date="2025-08" db="UniProtKB">
        <authorList>
            <consortium name="Ensembl"/>
        </authorList>
    </citation>
    <scope>IDENTIFICATION</scope>
</reference>
<protein>
    <submittedName>
        <fullName evidence="2">Uncharacterized protein</fullName>
    </submittedName>
</protein>
<evidence type="ECO:0000256" key="1">
    <source>
        <dbReference type="SAM" id="MobiDB-lite"/>
    </source>
</evidence>
<proteinExistence type="predicted"/>
<dbReference type="AlphaFoldDB" id="A0A8C6FA71"/>
<reference evidence="2" key="2">
    <citation type="submission" date="2025-09" db="UniProtKB">
        <authorList>
            <consortium name="Ensembl"/>
        </authorList>
    </citation>
    <scope>IDENTIFICATION</scope>
</reference>
<dbReference type="GeneTree" id="ENSGT01010000228734"/>
<sequence>EEEFSPIQSLTAEPEVSSDPTSHQSHLLMSTLQPSHDRRSSTKPPLPVHQESTPSPISPVILHTYSGLSNRQTAVYVSSFSCWATDKQLSQVIHFVGVCGVVELKFTESGANGQSKGVC</sequence>
<feature type="compositionally biased region" description="Polar residues" evidence="1">
    <location>
        <begin position="18"/>
        <end position="34"/>
    </location>
</feature>
<dbReference type="Proteomes" id="UP000694561">
    <property type="component" value="Unplaced"/>
</dbReference>
<dbReference type="GO" id="GO:0005634">
    <property type="term" value="C:nucleus"/>
    <property type="evidence" value="ECO:0007669"/>
    <property type="project" value="UniProtKB-SubCell"/>
</dbReference>
<dbReference type="InterPro" id="IPR034772">
    <property type="entry name" value="CPSF6/7"/>
</dbReference>